<accession>A0A4Y2A116</accession>
<gene>
    <name evidence="2" type="ORF">AVEN_159300_1</name>
</gene>
<organism evidence="2 3">
    <name type="scientific">Araneus ventricosus</name>
    <name type="common">Orbweaver spider</name>
    <name type="synonym">Epeira ventricosa</name>
    <dbReference type="NCBI Taxonomy" id="182803"/>
    <lineage>
        <taxon>Eukaryota</taxon>
        <taxon>Metazoa</taxon>
        <taxon>Ecdysozoa</taxon>
        <taxon>Arthropoda</taxon>
        <taxon>Chelicerata</taxon>
        <taxon>Arachnida</taxon>
        <taxon>Araneae</taxon>
        <taxon>Araneomorphae</taxon>
        <taxon>Entelegynae</taxon>
        <taxon>Araneoidea</taxon>
        <taxon>Araneidae</taxon>
        <taxon>Araneus</taxon>
    </lineage>
</organism>
<dbReference type="InterPro" id="IPR000477">
    <property type="entry name" value="RT_dom"/>
</dbReference>
<dbReference type="Proteomes" id="UP000499080">
    <property type="component" value="Unassembled WGS sequence"/>
</dbReference>
<feature type="domain" description="Reverse transcriptase" evidence="1">
    <location>
        <begin position="1"/>
        <end position="178"/>
    </location>
</feature>
<keyword evidence="3" id="KW-1185">Reference proteome</keyword>
<dbReference type="OrthoDB" id="6437148at2759"/>
<reference evidence="2 3" key="1">
    <citation type="journal article" date="2019" name="Sci. Rep.">
        <title>Orb-weaving spider Araneus ventricosus genome elucidates the spidroin gene catalogue.</title>
        <authorList>
            <person name="Kono N."/>
            <person name="Nakamura H."/>
            <person name="Ohtoshi R."/>
            <person name="Moran D.A.P."/>
            <person name="Shinohara A."/>
            <person name="Yoshida Y."/>
            <person name="Fujiwara M."/>
            <person name="Mori M."/>
            <person name="Tomita M."/>
            <person name="Arakawa K."/>
        </authorList>
    </citation>
    <scope>NUCLEOTIDE SEQUENCE [LARGE SCALE GENOMIC DNA]</scope>
</reference>
<protein>
    <recommendedName>
        <fullName evidence="1">Reverse transcriptase domain-containing protein</fullName>
    </recommendedName>
</protein>
<dbReference type="EMBL" id="BGPR01000003">
    <property type="protein sequence ID" value="GBL73247.1"/>
    <property type="molecule type" value="Genomic_DNA"/>
</dbReference>
<name>A0A4Y2A116_ARAVE</name>
<comment type="caution">
    <text evidence="2">The sequence shown here is derived from an EMBL/GenBank/DDBJ whole genome shotgun (WGS) entry which is preliminary data.</text>
</comment>
<evidence type="ECO:0000259" key="1">
    <source>
        <dbReference type="PROSITE" id="PS50878"/>
    </source>
</evidence>
<evidence type="ECO:0000313" key="3">
    <source>
        <dbReference type="Proteomes" id="UP000499080"/>
    </source>
</evidence>
<evidence type="ECO:0000313" key="2">
    <source>
        <dbReference type="EMBL" id="GBL73247.1"/>
    </source>
</evidence>
<proteinExistence type="predicted"/>
<dbReference type="AlphaFoldDB" id="A0A4Y2A116"/>
<dbReference type="PROSITE" id="PS50878">
    <property type="entry name" value="RT_POL"/>
    <property type="match status" value="1"/>
</dbReference>
<sequence>MAITKLLDTIYKGNASGDHVLEFSIDIKGAFDNIQHNAVESYLDSSKCPANIVNIFKNLLQNRKVILNTCEGPAIRDQKQGCLQGSCSEPVLWNLFANEIFQENWPINTNIQAFSNDFVLLSHAPTKVQLESQINESIAKFSTWESKPQLQISADNTNYLLISKLVRAPTIRVSPFFK</sequence>
<dbReference type="Pfam" id="PF00078">
    <property type="entry name" value="RVT_1"/>
    <property type="match status" value="1"/>
</dbReference>